<evidence type="ECO:0000256" key="3">
    <source>
        <dbReference type="ARBA" id="ARBA00022679"/>
    </source>
</evidence>
<dbReference type="PANTHER" id="PTHR45753">
    <property type="entry name" value="ORNITHINE CARBAMOYLTRANSFERASE, MITOCHONDRIAL"/>
    <property type="match status" value="1"/>
</dbReference>
<dbReference type="GO" id="GO:0004070">
    <property type="term" value="F:aspartate carbamoyltransferase activity"/>
    <property type="evidence" value="ECO:0007669"/>
    <property type="project" value="UniProtKB-UniRule"/>
</dbReference>
<keyword evidence="3 7" id="KW-0808">Transferase</keyword>
<dbReference type="Gene3D" id="3.40.50.1370">
    <property type="entry name" value="Aspartate/ornithine carbamoyltransferase"/>
    <property type="match status" value="2"/>
</dbReference>
<dbReference type="HAMAP" id="MF_00001">
    <property type="entry name" value="Asp_carb_tr"/>
    <property type="match status" value="1"/>
</dbReference>
<gene>
    <name evidence="7" type="primary">pyrB</name>
    <name evidence="10" type="ORF">OZSIB_1935</name>
</gene>
<comment type="subunit">
    <text evidence="7">Heterododecamer (2C3:3R2) of six catalytic PyrB chains organized as two trimers (C3), and six regulatory PyrI chains organized as three dimers (R2).</text>
</comment>
<dbReference type="GO" id="GO:0016597">
    <property type="term" value="F:amino acid binding"/>
    <property type="evidence" value="ECO:0007669"/>
    <property type="project" value="InterPro"/>
</dbReference>
<dbReference type="SUPFAM" id="SSF53671">
    <property type="entry name" value="Aspartate/ornithine carbamoyltransferase"/>
    <property type="match status" value="1"/>
</dbReference>
<evidence type="ECO:0000256" key="2">
    <source>
        <dbReference type="ARBA" id="ARBA00008896"/>
    </source>
</evidence>
<evidence type="ECO:0000313" key="11">
    <source>
        <dbReference type="Proteomes" id="UP000252355"/>
    </source>
</evidence>
<feature type="binding site" evidence="7">
    <location>
        <position position="54"/>
    </location>
    <ligand>
        <name>carbamoyl phosphate</name>
        <dbReference type="ChEBI" id="CHEBI:58228"/>
    </ligand>
</feature>
<dbReference type="InterPro" id="IPR006130">
    <property type="entry name" value="Asp/Orn_carbamoylTrfase"/>
</dbReference>
<evidence type="ECO:0000256" key="1">
    <source>
        <dbReference type="ARBA" id="ARBA00004852"/>
    </source>
</evidence>
<dbReference type="InterPro" id="IPR006131">
    <property type="entry name" value="Asp_carbamoyltransf_Asp/Orn-bd"/>
</dbReference>
<feature type="binding site" evidence="7">
    <location>
        <position position="264"/>
    </location>
    <ligand>
        <name>carbamoyl phosphate</name>
        <dbReference type="ChEBI" id="CHEBI:58228"/>
    </ligand>
</feature>
<evidence type="ECO:0000256" key="5">
    <source>
        <dbReference type="ARBA" id="ARBA00043884"/>
    </source>
</evidence>
<feature type="binding site" evidence="7">
    <location>
        <position position="225"/>
    </location>
    <ligand>
        <name>L-aspartate</name>
        <dbReference type="ChEBI" id="CHEBI:29991"/>
    </ligand>
</feature>
<dbReference type="FunFam" id="3.40.50.1370:FF:000002">
    <property type="entry name" value="Aspartate carbamoyltransferase 2"/>
    <property type="match status" value="1"/>
</dbReference>
<dbReference type="PRINTS" id="PR00100">
    <property type="entry name" value="AOTCASE"/>
</dbReference>
<evidence type="ECO:0000259" key="9">
    <source>
        <dbReference type="Pfam" id="PF02729"/>
    </source>
</evidence>
<dbReference type="EMBL" id="QOQW01000029">
    <property type="protein sequence ID" value="RCK78026.1"/>
    <property type="molecule type" value="Genomic_DNA"/>
</dbReference>
<dbReference type="GO" id="GO:0006520">
    <property type="term" value="P:amino acid metabolic process"/>
    <property type="evidence" value="ECO:0007669"/>
    <property type="project" value="InterPro"/>
</dbReference>
<comment type="similarity">
    <text evidence="2 7">Belongs to the aspartate/ornithine carbamoyltransferase superfamily. ATCase family.</text>
</comment>
<name>A0A367ZIV9_9BACT</name>
<accession>A0A367ZIV9</accession>
<dbReference type="PROSITE" id="PS00097">
    <property type="entry name" value="CARBAMOYLTRANSFERASE"/>
    <property type="match status" value="1"/>
</dbReference>
<dbReference type="PRINTS" id="PR00101">
    <property type="entry name" value="ATCASE"/>
</dbReference>
<evidence type="ECO:0000313" key="10">
    <source>
        <dbReference type="EMBL" id="RCK78026.1"/>
    </source>
</evidence>
<feature type="domain" description="Aspartate/ornithine carbamoyltransferase Asp/Orn-binding" evidence="8">
    <location>
        <begin position="150"/>
        <end position="299"/>
    </location>
</feature>
<dbReference type="InterPro" id="IPR002082">
    <property type="entry name" value="Asp_carbamoyltransf"/>
</dbReference>
<dbReference type="Pfam" id="PF00185">
    <property type="entry name" value="OTCace"/>
    <property type="match status" value="1"/>
</dbReference>
<dbReference type="GO" id="GO:0005829">
    <property type="term" value="C:cytosol"/>
    <property type="evidence" value="ECO:0007669"/>
    <property type="project" value="TreeGrafter"/>
</dbReference>
<comment type="pathway">
    <text evidence="1 7">Pyrimidine metabolism; UMP biosynthesis via de novo pathway; (S)-dihydroorotate from bicarbonate: step 2/3.</text>
</comment>
<dbReference type="Proteomes" id="UP000252355">
    <property type="component" value="Unassembled WGS sequence"/>
</dbReference>
<dbReference type="EC" id="2.1.3.2" evidence="7"/>
<feature type="binding site" evidence="7">
    <location>
        <position position="265"/>
    </location>
    <ligand>
        <name>carbamoyl phosphate</name>
        <dbReference type="ChEBI" id="CHEBI:58228"/>
    </ligand>
</feature>
<keyword evidence="4 7" id="KW-0665">Pyrimidine biosynthesis</keyword>
<feature type="binding site" evidence="7">
    <location>
        <position position="134"/>
    </location>
    <ligand>
        <name>carbamoyl phosphate</name>
        <dbReference type="ChEBI" id="CHEBI:58228"/>
    </ligand>
</feature>
<dbReference type="UniPathway" id="UPA00070">
    <property type="reaction ID" value="UER00116"/>
</dbReference>
<proteinExistence type="inferred from homology"/>
<feature type="binding site" evidence="7">
    <location>
        <position position="53"/>
    </location>
    <ligand>
        <name>carbamoyl phosphate</name>
        <dbReference type="ChEBI" id="CHEBI:58228"/>
    </ligand>
</feature>
<dbReference type="PANTHER" id="PTHR45753:SF6">
    <property type="entry name" value="ASPARTATE CARBAMOYLTRANSFERASE"/>
    <property type="match status" value="1"/>
</dbReference>
<dbReference type="GO" id="GO:0006207">
    <property type="term" value="P:'de novo' pyrimidine nucleobase biosynthetic process"/>
    <property type="evidence" value="ECO:0007669"/>
    <property type="project" value="InterPro"/>
</dbReference>
<evidence type="ECO:0000256" key="6">
    <source>
        <dbReference type="ARBA" id="ARBA00048859"/>
    </source>
</evidence>
<dbReference type="InterPro" id="IPR006132">
    <property type="entry name" value="Asp/Orn_carbamoyltranf_P-bd"/>
</dbReference>
<comment type="function">
    <text evidence="5 7">Catalyzes the condensation of carbamoyl phosphate and aspartate to form carbamoyl aspartate and inorganic phosphate, the committed step in the de novo pyrimidine nucleotide biosynthesis pathway.</text>
</comment>
<feature type="domain" description="Aspartate/ornithine carbamoyltransferase carbamoyl-P binding" evidence="9">
    <location>
        <begin position="3"/>
        <end position="143"/>
    </location>
</feature>
<comment type="caution">
    <text evidence="10">The sequence shown here is derived from an EMBL/GenBank/DDBJ whole genome shotgun (WGS) entry which is preliminary data.</text>
</comment>
<sequence>MKRDLISIEDLSLRKILEFLDLARRIEGMPLAERAHLLDGRLLGVLFFEPSTRTRLSFEAAMLRLGGRTIGFSEVASTSVAKGESLSDTIRTVEQYCDAIVIRHPREGAARLAAEVSRLPVINAGDGANQHPTQTLLDLYTLQHLFGRIDGLRIALVGDLKYSRTVHSLVHALAKFSGIEFVLVSPESLRLPEYVKAVPEGRLQARETTDLNEAIATCDAIYMTRIQRERFPDPLEYEKVKDSYLLDRAALRRAKPHLKVLHPLPRVNEIAPDVDATPHAAYFPQVGYGLIMRQAILASLLGGMS</sequence>
<dbReference type="Pfam" id="PF02729">
    <property type="entry name" value="OTCace_N"/>
    <property type="match status" value="1"/>
</dbReference>
<dbReference type="AlphaFoldDB" id="A0A367ZIV9"/>
<dbReference type="InterPro" id="IPR036901">
    <property type="entry name" value="Asp/Orn_carbamoylTrfase_sf"/>
</dbReference>
<dbReference type="NCBIfam" id="NF002032">
    <property type="entry name" value="PRK00856.1"/>
    <property type="match status" value="1"/>
</dbReference>
<comment type="catalytic activity">
    <reaction evidence="6 7">
        <text>carbamoyl phosphate + L-aspartate = N-carbamoyl-L-aspartate + phosphate + H(+)</text>
        <dbReference type="Rhea" id="RHEA:20013"/>
        <dbReference type="ChEBI" id="CHEBI:15378"/>
        <dbReference type="ChEBI" id="CHEBI:29991"/>
        <dbReference type="ChEBI" id="CHEBI:32814"/>
        <dbReference type="ChEBI" id="CHEBI:43474"/>
        <dbReference type="ChEBI" id="CHEBI:58228"/>
        <dbReference type="EC" id="2.1.3.2"/>
    </reaction>
</comment>
<dbReference type="FunFam" id="3.40.50.1370:FF:000001">
    <property type="entry name" value="Aspartate carbamoyltransferase"/>
    <property type="match status" value="1"/>
</dbReference>
<evidence type="ECO:0000259" key="8">
    <source>
        <dbReference type="Pfam" id="PF00185"/>
    </source>
</evidence>
<protein>
    <recommendedName>
        <fullName evidence="7">Aspartate carbamoyltransferase</fullName>
        <ecNumber evidence="7">2.1.3.2</ecNumber>
    </recommendedName>
    <alternativeName>
        <fullName evidence="7">Aspartate transcarbamylase</fullName>
        <shortName evidence="7">ATCase</shortName>
    </alternativeName>
</protein>
<dbReference type="GO" id="GO:0044205">
    <property type="term" value="P:'de novo' UMP biosynthetic process"/>
    <property type="evidence" value="ECO:0007669"/>
    <property type="project" value="UniProtKB-UniRule"/>
</dbReference>
<evidence type="ECO:0000256" key="4">
    <source>
        <dbReference type="ARBA" id="ARBA00022975"/>
    </source>
</evidence>
<feature type="binding site" evidence="7">
    <location>
        <position position="131"/>
    </location>
    <ligand>
        <name>carbamoyl phosphate</name>
        <dbReference type="ChEBI" id="CHEBI:58228"/>
    </ligand>
</feature>
<feature type="binding site" evidence="7">
    <location>
        <position position="103"/>
    </location>
    <ligand>
        <name>carbamoyl phosphate</name>
        <dbReference type="ChEBI" id="CHEBI:58228"/>
    </ligand>
</feature>
<feature type="binding site" evidence="7">
    <location>
        <position position="82"/>
    </location>
    <ligand>
        <name>L-aspartate</name>
        <dbReference type="ChEBI" id="CHEBI:29991"/>
    </ligand>
</feature>
<evidence type="ECO:0000256" key="7">
    <source>
        <dbReference type="HAMAP-Rule" id="MF_00001"/>
    </source>
</evidence>
<feature type="binding site" evidence="7">
    <location>
        <position position="164"/>
    </location>
    <ligand>
        <name>L-aspartate</name>
        <dbReference type="ChEBI" id="CHEBI:29991"/>
    </ligand>
</feature>
<organism evidence="10 11">
    <name type="scientific">Candidatus Ozemobacter sibiricus</name>
    <dbReference type="NCBI Taxonomy" id="2268124"/>
    <lineage>
        <taxon>Bacteria</taxon>
        <taxon>Candidatus Ozemobacteria</taxon>
        <taxon>Candidatus Ozemobacterales</taxon>
        <taxon>Candidatus Ozemobacteraceae</taxon>
        <taxon>Candidatus Ozemobacter</taxon>
    </lineage>
</organism>
<dbReference type="NCBIfam" id="TIGR00670">
    <property type="entry name" value="asp_carb_tr"/>
    <property type="match status" value="1"/>
</dbReference>
<reference evidence="10 11" key="1">
    <citation type="submission" date="2018-05" db="EMBL/GenBank/DDBJ databases">
        <title>A metagenomic window into the 2 km-deep terrestrial subsurface aquifer revealed taxonomically and functionally diverse microbial community comprising novel uncultured bacterial lineages.</title>
        <authorList>
            <person name="Kadnikov V.V."/>
            <person name="Mardanov A.V."/>
            <person name="Beletsky A.V."/>
            <person name="Banks D."/>
            <person name="Pimenov N.V."/>
            <person name="Frank Y.A."/>
            <person name="Karnachuk O.V."/>
            <person name="Ravin N.V."/>
        </authorList>
    </citation>
    <scope>NUCLEOTIDE SEQUENCE [LARGE SCALE GENOMIC DNA]</scope>
    <source>
        <strain evidence="10">BY5</strain>
    </source>
</reference>